<sequence>MFRRIKSINTVISIILTVLLLAGIGAMVAGVSASVYSSTFDIQTGGMRESARALLSETDEYIDSCLAVVRTLAQQEQVRELLSGNQALHGTVKDQLGASLKARPNLNSVFLIDASGKTVAGQTAQGGSMDETDLSGRPYWTEVLQGRESLGRQISKGASTGVLVFTVVVPVKDANGRVIGGAGLAVNWSRFMERYILPVKIGSQGYAYILDDKGAIIAHPDQASVLRDVSDLGFVRDTLARKNGVMRYEYKGVEKVQAFAQVERTGWIVCVNATEEDLAAPAVRLRNALILGGFTGFAALLVLILLLMRRLVIRPLQNVQAFTGRIAQGDYAATLQGSFRYELGDLARDITRMTGELKDKLSFSQGVLQGIASPFFIGDKDCKLAYANKPLLDLMDRPGDAESYRGRNLAEFLFGDPNRDTITARTLRENKVFNDVDADLVLHNGKKLHVRVDSAPLYDLDRQVSGVITSLMDVTSLKDQQERIARQNERITEAAHTSQTVSGAMTQSTEGLAAQIEQSSKGARLQSARMAETAAAMQQMNATVLEVARNASQASETSGRARGQAEAGAKVVGRVIEFIAQVKLNAHQSREDMGMLGDRAQGIGQVLDVISDIADQTNLLALNAAIEAARAGEAGRGFAVVADEVRKLAEKTMTATRDVGEAIRSIQEGARKNRDNVELAVNASEQATALAGQSGEALAEIVRLVELAADQVRSIATASEEQSAASEEIHRSVEEVNRISEETAASMDEAAQSVRDLAGQARSLLEMIASMQGGEPDARKALAAGTPRSLGR</sequence>
<dbReference type="InterPro" id="IPR003660">
    <property type="entry name" value="HAMP_dom"/>
</dbReference>
<feature type="domain" description="Methyl-accepting transducer" evidence="18">
    <location>
        <begin position="501"/>
        <end position="737"/>
    </location>
</feature>
<keyword evidence="2" id="KW-1003">Cell membrane</keyword>
<name>A0A6V8LP31_9BACT</name>
<keyword evidence="7" id="KW-0547">Nucleotide-binding</keyword>
<dbReference type="FunFam" id="1.10.287.950:FF:000001">
    <property type="entry name" value="Methyl-accepting chemotaxis sensory transducer"/>
    <property type="match status" value="1"/>
</dbReference>
<keyword evidence="11" id="KW-0902">Two-component regulatory system</keyword>
<keyword evidence="4" id="KW-0597">Phosphoprotein</keyword>
<evidence type="ECO:0000256" key="9">
    <source>
        <dbReference type="ARBA" id="ARBA00022840"/>
    </source>
</evidence>
<keyword evidence="3" id="KW-0145">Chemotaxis</keyword>
<dbReference type="GO" id="GO:0005886">
    <property type="term" value="C:plasma membrane"/>
    <property type="evidence" value="ECO:0007669"/>
    <property type="project" value="UniProtKB-SubCell"/>
</dbReference>
<accession>A0A6V8LP31</accession>
<evidence type="ECO:0000313" key="22">
    <source>
        <dbReference type="Proteomes" id="UP000494245"/>
    </source>
</evidence>
<dbReference type="SMART" id="SM00283">
    <property type="entry name" value="MA"/>
    <property type="match status" value="1"/>
</dbReference>
<dbReference type="Proteomes" id="UP000494245">
    <property type="component" value="Unassembled WGS sequence"/>
</dbReference>
<dbReference type="InterPro" id="IPR000700">
    <property type="entry name" value="PAS-assoc_C"/>
</dbReference>
<dbReference type="GO" id="GO:0016301">
    <property type="term" value="F:kinase activity"/>
    <property type="evidence" value="ECO:0007669"/>
    <property type="project" value="UniProtKB-KW"/>
</dbReference>
<dbReference type="InterPro" id="IPR000014">
    <property type="entry name" value="PAS"/>
</dbReference>
<keyword evidence="22" id="KW-1185">Reference proteome</keyword>
<evidence type="ECO:0000256" key="1">
    <source>
        <dbReference type="ARBA" id="ARBA00004651"/>
    </source>
</evidence>
<dbReference type="CDD" id="cd06225">
    <property type="entry name" value="HAMP"/>
    <property type="match status" value="1"/>
</dbReference>
<dbReference type="InterPro" id="IPR029151">
    <property type="entry name" value="Sensor-like_sf"/>
</dbReference>
<dbReference type="PROSITE" id="PS50111">
    <property type="entry name" value="CHEMOTAXIS_TRANSDUC_2"/>
    <property type="match status" value="1"/>
</dbReference>
<evidence type="ECO:0000259" key="20">
    <source>
        <dbReference type="PROSITE" id="PS50885"/>
    </source>
</evidence>
<dbReference type="SUPFAM" id="SSF55785">
    <property type="entry name" value="PYP-like sensor domain (PAS domain)"/>
    <property type="match status" value="1"/>
</dbReference>
<feature type="domain" description="HAMP" evidence="20">
    <location>
        <begin position="310"/>
        <end position="362"/>
    </location>
</feature>
<evidence type="ECO:0000256" key="7">
    <source>
        <dbReference type="ARBA" id="ARBA00022741"/>
    </source>
</evidence>
<keyword evidence="10 17" id="KW-1133">Transmembrane helix</keyword>
<evidence type="ECO:0000256" key="3">
    <source>
        <dbReference type="ARBA" id="ARBA00022500"/>
    </source>
</evidence>
<feature type="region of interest" description="Disordered" evidence="16">
    <location>
        <begin position="770"/>
        <end position="792"/>
    </location>
</feature>
<dbReference type="Pfam" id="PF13426">
    <property type="entry name" value="PAS_9"/>
    <property type="match status" value="1"/>
</dbReference>
<dbReference type="PANTHER" id="PTHR32089">
    <property type="entry name" value="METHYL-ACCEPTING CHEMOTAXIS PROTEIN MCPB"/>
    <property type="match status" value="1"/>
</dbReference>
<evidence type="ECO:0000256" key="12">
    <source>
        <dbReference type="ARBA" id="ARBA00023136"/>
    </source>
</evidence>
<dbReference type="EMBL" id="BLTE01000001">
    <property type="protein sequence ID" value="GFK92750.1"/>
    <property type="molecule type" value="Genomic_DNA"/>
</dbReference>
<evidence type="ECO:0000259" key="19">
    <source>
        <dbReference type="PROSITE" id="PS50113"/>
    </source>
</evidence>
<evidence type="ECO:0000256" key="8">
    <source>
        <dbReference type="ARBA" id="ARBA00022777"/>
    </source>
</evidence>
<keyword evidence="8" id="KW-0418">Kinase</keyword>
<dbReference type="CDD" id="cd11386">
    <property type="entry name" value="MCP_signal"/>
    <property type="match status" value="1"/>
</dbReference>
<protein>
    <submittedName>
        <fullName evidence="21">Methyl-accepting chemotaxis protein McpQ</fullName>
    </submittedName>
</protein>
<proteinExistence type="inferred from homology"/>
<dbReference type="RefSeq" id="WP_173081081.1">
    <property type="nucleotide sequence ID" value="NZ_BLTE01000001.1"/>
</dbReference>
<evidence type="ECO:0000259" key="18">
    <source>
        <dbReference type="PROSITE" id="PS50111"/>
    </source>
</evidence>
<dbReference type="Pfam" id="PF00672">
    <property type="entry name" value="HAMP"/>
    <property type="match status" value="1"/>
</dbReference>
<evidence type="ECO:0000256" key="15">
    <source>
        <dbReference type="PROSITE-ProRule" id="PRU00284"/>
    </source>
</evidence>
<comment type="subcellular location">
    <subcellularLocation>
        <location evidence="1">Cell membrane</location>
        <topology evidence="1">Multi-pass membrane protein</topology>
    </subcellularLocation>
</comment>
<dbReference type="Pfam" id="PF00015">
    <property type="entry name" value="MCPsignal"/>
    <property type="match status" value="1"/>
</dbReference>
<dbReference type="SUPFAM" id="SSF103190">
    <property type="entry name" value="Sensory domain-like"/>
    <property type="match status" value="1"/>
</dbReference>
<dbReference type="AlphaFoldDB" id="A0A6V8LP31"/>
<dbReference type="CDD" id="cd00130">
    <property type="entry name" value="PAS"/>
    <property type="match status" value="1"/>
</dbReference>
<dbReference type="GO" id="GO:0005524">
    <property type="term" value="F:ATP binding"/>
    <property type="evidence" value="ECO:0007669"/>
    <property type="project" value="UniProtKB-KW"/>
</dbReference>
<feature type="domain" description="PAC" evidence="19">
    <location>
        <begin position="434"/>
        <end position="486"/>
    </location>
</feature>
<dbReference type="Gene3D" id="1.10.287.950">
    <property type="entry name" value="Methyl-accepting chemotaxis protein"/>
    <property type="match status" value="1"/>
</dbReference>
<dbReference type="InterPro" id="IPR035965">
    <property type="entry name" value="PAS-like_dom_sf"/>
</dbReference>
<keyword evidence="13 15" id="KW-0807">Transducer</keyword>
<comment type="similarity">
    <text evidence="14">Belongs to the methyl-accepting chemotaxis (MCP) protein family.</text>
</comment>
<dbReference type="CDD" id="cd12912">
    <property type="entry name" value="PDC2_MCP_like"/>
    <property type="match status" value="1"/>
</dbReference>
<evidence type="ECO:0000313" key="21">
    <source>
        <dbReference type="EMBL" id="GFK92750.1"/>
    </source>
</evidence>
<dbReference type="InterPro" id="IPR033479">
    <property type="entry name" value="dCache_1"/>
</dbReference>
<evidence type="ECO:0000256" key="17">
    <source>
        <dbReference type="SAM" id="Phobius"/>
    </source>
</evidence>
<dbReference type="GO" id="GO:0000160">
    <property type="term" value="P:phosphorelay signal transduction system"/>
    <property type="evidence" value="ECO:0007669"/>
    <property type="project" value="UniProtKB-KW"/>
</dbReference>
<keyword evidence="6 17" id="KW-0812">Transmembrane</keyword>
<dbReference type="PROSITE" id="PS50885">
    <property type="entry name" value="HAMP"/>
    <property type="match status" value="1"/>
</dbReference>
<dbReference type="Pfam" id="PF02743">
    <property type="entry name" value="dCache_1"/>
    <property type="match status" value="1"/>
</dbReference>
<dbReference type="PROSITE" id="PS50113">
    <property type="entry name" value="PAC"/>
    <property type="match status" value="1"/>
</dbReference>
<evidence type="ECO:0000256" key="14">
    <source>
        <dbReference type="ARBA" id="ARBA00029447"/>
    </source>
</evidence>
<keyword evidence="5" id="KW-0808">Transferase</keyword>
<dbReference type="Gene3D" id="6.10.340.10">
    <property type="match status" value="1"/>
</dbReference>
<comment type="caution">
    <text evidence="21">The sequence shown here is derived from an EMBL/GenBank/DDBJ whole genome shotgun (WGS) entry which is preliminary data.</text>
</comment>
<reference evidence="21 22" key="1">
    <citation type="submission" date="2020-04" db="EMBL/GenBank/DDBJ databases">
        <authorList>
            <consortium name="Desulfovibrio sp. FSS-1 genome sequencing consortium"/>
            <person name="Shimoshige H."/>
            <person name="Kobayashi H."/>
            <person name="Maekawa T."/>
        </authorList>
    </citation>
    <scope>NUCLEOTIDE SEQUENCE [LARGE SCALE GENOMIC DNA]</scope>
    <source>
        <strain evidence="21 22">SIID29052-01</strain>
    </source>
</reference>
<evidence type="ECO:0000256" key="11">
    <source>
        <dbReference type="ARBA" id="ARBA00023012"/>
    </source>
</evidence>
<evidence type="ECO:0000256" key="5">
    <source>
        <dbReference type="ARBA" id="ARBA00022679"/>
    </source>
</evidence>
<keyword evidence="12 17" id="KW-0472">Membrane</keyword>
<evidence type="ECO:0000256" key="4">
    <source>
        <dbReference type="ARBA" id="ARBA00022553"/>
    </source>
</evidence>
<keyword evidence="9" id="KW-0067">ATP-binding</keyword>
<evidence type="ECO:0000256" key="10">
    <source>
        <dbReference type="ARBA" id="ARBA00022989"/>
    </source>
</evidence>
<dbReference type="Gene3D" id="3.30.450.20">
    <property type="entry name" value="PAS domain"/>
    <property type="match status" value="2"/>
</dbReference>
<feature type="transmembrane region" description="Helical" evidence="17">
    <location>
        <begin position="288"/>
        <end position="308"/>
    </location>
</feature>
<dbReference type="SMART" id="SM00304">
    <property type="entry name" value="HAMP"/>
    <property type="match status" value="1"/>
</dbReference>
<dbReference type="InterPro" id="IPR004089">
    <property type="entry name" value="MCPsignal_dom"/>
</dbReference>
<evidence type="ECO:0000256" key="16">
    <source>
        <dbReference type="SAM" id="MobiDB-lite"/>
    </source>
</evidence>
<organism evidence="21 22">
    <name type="scientific">Fundidesulfovibrio magnetotacticus</name>
    <dbReference type="NCBI Taxonomy" id="2730080"/>
    <lineage>
        <taxon>Bacteria</taxon>
        <taxon>Pseudomonadati</taxon>
        <taxon>Thermodesulfobacteriota</taxon>
        <taxon>Desulfovibrionia</taxon>
        <taxon>Desulfovibrionales</taxon>
        <taxon>Desulfovibrionaceae</taxon>
        <taxon>Fundidesulfovibrio</taxon>
    </lineage>
</organism>
<dbReference type="GO" id="GO:0006935">
    <property type="term" value="P:chemotaxis"/>
    <property type="evidence" value="ECO:0007669"/>
    <property type="project" value="UniProtKB-KW"/>
</dbReference>
<evidence type="ECO:0000256" key="13">
    <source>
        <dbReference type="ARBA" id="ARBA00023224"/>
    </source>
</evidence>
<gene>
    <name evidence="21" type="primary">mcpQ_2</name>
    <name evidence="21" type="ORF">NNJEOMEG_00577</name>
</gene>
<evidence type="ECO:0000256" key="6">
    <source>
        <dbReference type="ARBA" id="ARBA00022692"/>
    </source>
</evidence>
<dbReference type="SUPFAM" id="SSF58104">
    <property type="entry name" value="Methyl-accepting chemotaxis protein (MCP) signaling domain"/>
    <property type="match status" value="1"/>
</dbReference>
<evidence type="ECO:0000256" key="2">
    <source>
        <dbReference type="ARBA" id="ARBA00022475"/>
    </source>
</evidence>
<dbReference type="SUPFAM" id="SSF158472">
    <property type="entry name" value="HAMP domain-like"/>
    <property type="match status" value="1"/>
</dbReference>
<reference evidence="21 22" key="2">
    <citation type="submission" date="2020-05" db="EMBL/GenBank/DDBJ databases">
        <title>Draft genome sequence of Desulfovibrio sp. strainFSS-1.</title>
        <authorList>
            <person name="Shimoshige H."/>
            <person name="Kobayashi H."/>
            <person name="Maekawa T."/>
        </authorList>
    </citation>
    <scope>NUCLEOTIDE SEQUENCE [LARGE SCALE GENOMIC DNA]</scope>
    <source>
        <strain evidence="21 22">SIID29052-01</strain>
    </source>
</reference>
<dbReference type="PANTHER" id="PTHR32089:SF112">
    <property type="entry name" value="LYSOZYME-LIKE PROTEIN-RELATED"/>
    <property type="match status" value="1"/>
</dbReference>